<gene>
    <name evidence="2" type="ORF">L873DRAFT_1824091</name>
</gene>
<feature type="region of interest" description="Disordered" evidence="1">
    <location>
        <begin position="1"/>
        <end position="29"/>
    </location>
</feature>
<dbReference type="STRING" id="1336337.A0A3N4IVE5"/>
<organism evidence="2 3">
    <name type="scientific">Choiromyces venosus 120613-1</name>
    <dbReference type="NCBI Taxonomy" id="1336337"/>
    <lineage>
        <taxon>Eukaryota</taxon>
        <taxon>Fungi</taxon>
        <taxon>Dikarya</taxon>
        <taxon>Ascomycota</taxon>
        <taxon>Pezizomycotina</taxon>
        <taxon>Pezizomycetes</taxon>
        <taxon>Pezizales</taxon>
        <taxon>Tuberaceae</taxon>
        <taxon>Choiromyces</taxon>
    </lineage>
</organism>
<evidence type="ECO:0000313" key="3">
    <source>
        <dbReference type="Proteomes" id="UP000276215"/>
    </source>
</evidence>
<protein>
    <submittedName>
        <fullName evidence="2">Uncharacterized protein</fullName>
    </submittedName>
</protein>
<evidence type="ECO:0000313" key="2">
    <source>
        <dbReference type="EMBL" id="RPA88758.1"/>
    </source>
</evidence>
<dbReference type="AlphaFoldDB" id="A0A3N4IVE5"/>
<keyword evidence="3" id="KW-1185">Reference proteome</keyword>
<feature type="non-terminal residue" evidence="2">
    <location>
        <position position="82"/>
    </location>
</feature>
<dbReference type="Proteomes" id="UP000276215">
    <property type="component" value="Unassembled WGS sequence"/>
</dbReference>
<evidence type="ECO:0000256" key="1">
    <source>
        <dbReference type="SAM" id="MobiDB-lite"/>
    </source>
</evidence>
<name>A0A3N4IVE5_9PEZI</name>
<reference evidence="2 3" key="1">
    <citation type="journal article" date="2018" name="Nat. Ecol. Evol.">
        <title>Pezizomycetes genomes reveal the molecular basis of ectomycorrhizal truffle lifestyle.</title>
        <authorList>
            <person name="Murat C."/>
            <person name="Payen T."/>
            <person name="Noel B."/>
            <person name="Kuo A."/>
            <person name="Morin E."/>
            <person name="Chen J."/>
            <person name="Kohler A."/>
            <person name="Krizsan K."/>
            <person name="Balestrini R."/>
            <person name="Da Silva C."/>
            <person name="Montanini B."/>
            <person name="Hainaut M."/>
            <person name="Levati E."/>
            <person name="Barry K.W."/>
            <person name="Belfiori B."/>
            <person name="Cichocki N."/>
            <person name="Clum A."/>
            <person name="Dockter R.B."/>
            <person name="Fauchery L."/>
            <person name="Guy J."/>
            <person name="Iotti M."/>
            <person name="Le Tacon F."/>
            <person name="Lindquist E.A."/>
            <person name="Lipzen A."/>
            <person name="Malagnac F."/>
            <person name="Mello A."/>
            <person name="Molinier V."/>
            <person name="Miyauchi S."/>
            <person name="Poulain J."/>
            <person name="Riccioni C."/>
            <person name="Rubini A."/>
            <person name="Sitrit Y."/>
            <person name="Splivallo R."/>
            <person name="Traeger S."/>
            <person name="Wang M."/>
            <person name="Zifcakova L."/>
            <person name="Wipf D."/>
            <person name="Zambonelli A."/>
            <person name="Paolocci F."/>
            <person name="Nowrousian M."/>
            <person name="Ottonello S."/>
            <person name="Baldrian P."/>
            <person name="Spatafora J.W."/>
            <person name="Henrissat B."/>
            <person name="Nagy L.G."/>
            <person name="Aury J.M."/>
            <person name="Wincker P."/>
            <person name="Grigoriev I.V."/>
            <person name="Bonfante P."/>
            <person name="Martin F.M."/>
        </authorList>
    </citation>
    <scope>NUCLEOTIDE SEQUENCE [LARGE SCALE GENOMIC DNA]</scope>
    <source>
        <strain evidence="2 3">120613-1</strain>
    </source>
</reference>
<sequence length="82" mass="8861">MKTYLASIGKHLLPQEPPPSPVAPGKGQPIPIKQSIEKIRTYANIDSHVTLSPGMKNVLDHRTLGQDPWEPSAELGIGELGL</sequence>
<proteinExistence type="predicted"/>
<dbReference type="EMBL" id="ML120686">
    <property type="protein sequence ID" value="RPA88758.1"/>
    <property type="molecule type" value="Genomic_DNA"/>
</dbReference>
<accession>A0A3N4IVE5</accession>